<keyword evidence="1" id="KW-1133">Transmembrane helix</keyword>
<accession>Q9P1D7</accession>
<sequence length="82" mass="9825">MVIFTILILLIHEHRRFSICLYHLWFLSSVFCSSMCRDLSPLWLSIFLGFFLKLLWFQVLHLTLFLFSKKGVACCQRSFNFT</sequence>
<evidence type="ECO:0000256" key="1">
    <source>
        <dbReference type="SAM" id="Phobius"/>
    </source>
</evidence>
<name>Q9P1D7_HUMAN</name>
<feature type="transmembrane region" description="Helical" evidence="1">
    <location>
        <begin position="42"/>
        <end position="67"/>
    </location>
</feature>
<dbReference type="AlphaFoldDB" id="Q9P1D7"/>
<organism evidence="2">
    <name type="scientific">Homo sapiens</name>
    <name type="common">Human</name>
    <dbReference type="NCBI Taxonomy" id="9606"/>
    <lineage>
        <taxon>Eukaryota</taxon>
        <taxon>Metazoa</taxon>
        <taxon>Chordata</taxon>
        <taxon>Craniata</taxon>
        <taxon>Vertebrata</taxon>
        <taxon>Euteleostomi</taxon>
        <taxon>Mammalia</taxon>
        <taxon>Eutheria</taxon>
        <taxon>Euarchontoglires</taxon>
        <taxon>Primates</taxon>
        <taxon>Haplorrhini</taxon>
        <taxon>Catarrhini</taxon>
        <taxon>Hominidae</taxon>
        <taxon>Homo</taxon>
    </lineage>
</organism>
<evidence type="ECO:0000313" key="2">
    <source>
        <dbReference type="EMBL" id="AAF71119.1"/>
    </source>
</evidence>
<keyword evidence="1" id="KW-0812">Transmembrane</keyword>
<dbReference type="EMBL" id="AF116699">
    <property type="protein sequence ID" value="AAF71119.1"/>
    <property type="molecule type" value="mRNA"/>
</dbReference>
<keyword evidence="1" id="KW-0472">Membrane</keyword>
<protein>
    <submittedName>
        <fullName evidence="2">PRO2379</fullName>
    </submittedName>
</protein>
<reference evidence="2" key="1">
    <citation type="submission" date="1998-12" db="EMBL/GenBank/DDBJ databases">
        <title>Functional prediction of the coding sequences of 121 new genes deduced by analysis of cDNA clones from human fetal liver.</title>
        <authorList>
            <person name="Zhang C."/>
            <person name="Yu Y."/>
            <person name="Zhang S."/>
            <person name="Wei H."/>
            <person name="Zhou G."/>
            <person name="Ouyang S."/>
            <person name="Luo L."/>
            <person name="Bi J."/>
            <person name="Liu M."/>
            <person name="He F."/>
        </authorList>
    </citation>
    <scope>NUCLEOTIDE SEQUENCE</scope>
    <source>
        <tissue evidence="2">Liver</tissue>
    </source>
</reference>
<proteinExistence type="evidence at transcript level"/>